<evidence type="ECO:0000313" key="3">
    <source>
        <dbReference type="RefSeq" id="XP_014678465.1"/>
    </source>
</evidence>
<accession>A0ABM1F1Z4</accession>
<sequence>MDILEIHVEPSETISGGEGSATPRPGRSSRSCHRTPQCPHCRYQIDDPHRMRRHQHERHGETHSSRVNDMPRRPGYNRDREWKQAQEQRRLQARAHLSPWRRYIEKHPEDVEVLSLPYAWEGQPIVSPECLLGVVTPVQQTPRQQGHEPLQERRTRSD</sequence>
<name>A0ABM1F1Z4_PRICU</name>
<proteinExistence type="predicted"/>
<dbReference type="Proteomes" id="UP000695022">
    <property type="component" value="Unplaced"/>
</dbReference>
<feature type="region of interest" description="Disordered" evidence="1">
    <location>
        <begin position="137"/>
        <end position="158"/>
    </location>
</feature>
<feature type="compositionally biased region" description="Basic and acidic residues" evidence="1">
    <location>
        <begin position="1"/>
        <end position="10"/>
    </location>
</feature>
<reference evidence="3" key="1">
    <citation type="submission" date="2025-08" db="UniProtKB">
        <authorList>
            <consortium name="RefSeq"/>
        </authorList>
    </citation>
    <scope>IDENTIFICATION</scope>
</reference>
<keyword evidence="2" id="KW-1185">Reference proteome</keyword>
<dbReference type="GeneID" id="106818254"/>
<feature type="compositionally biased region" description="Basic and acidic residues" evidence="1">
    <location>
        <begin position="58"/>
        <end position="90"/>
    </location>
</feature>
<feature type="region of interest" description="Disordered" evidence="1">
    <location>
        <begin position="1"/>
        <end position="90"/>
    </location>
</feature>
<protein>
    <submittedName>
        <fullName evidence="3">Uncharacterized protein LOC106818254</fullName>
    </submittedName>
</protein>
<feature type="compositionally biased region" description="Basic and acidic residues" evidence="1">
    <location>
        <begin position="145"/>
        <end position="158"/>
    </location>
</feature>
<evidence type="ECO:0000256" key="1">
    <source>
        <dbReference type="SAM" id="MobiDB-lite"/>
    </source>
</evidence>
<evidence type="ECO:0000313" key="2">
    <source>
        <dbReference type="Proteomes" id="UP000695022"/>
    </source>
</evidence>
<organism evidence="2 3">
    <name type="scientific">Priapulus caudatus</name>
    <name type="common">Priapulid worm</name>
    <dbReference type="NCBI Taxonomy" id="37621"/>
    <lineage>
        <taxon>Eukaryota</taxon>
        <taxon>Metazoa</taxon>
        <taxon>Ecdysozoa</taxon>
        <taxon>Scalidophora</taxon>
        <taxon>Priapulida</taxon>
        <taxon>Priapulimorpha</taxon>
        <taxon>Priapulimorphida</taxon>
        <taxon>Priapulidae</taxon>
        <taxon>Priapulus</taxon>
    </lineage>
</organism>
<dbReference type="RefSeq" id="XP_014678465.1">
    <property type="nucleotide sequence ID" value="XM_014822979.1"/>
</dbReference>
<gene>
    <name evidence="3" type="primary">LOC106818254</name>
</gene>